<feature type="transmembrane region" description="Helical" evidence="7">
    <location>
        <begin position="369"/>
        <end position="389"/>
    </location>
</feature>
<proteinExistence type="inferred from homology"/>
<protein>
    <submittedName>
        <fullName evidence="10">FtsX-like permease family protein</fullName>
    </submittedName>
</protein>
<dbReference type="InterPro" id="IPR051447">
    <property type="entry name" value="Lipoprotein-release_system"/>
</dbReference>
<dbReference type="GO" id="GO:0098797">
    <property type="term" value="C:plasma membrane protein complex"/>
    <property type="evidence" value="ECO:0007669"/>
    <property type="project" value="TreeGrafter"/>
</dbReference>
<dbReference type="Pfam" id="PF12704">
    <property type="entry name" value="MacB_PCD"/>
    <property type="match status" value="1"/>
</dbReference>
<comment type="subcellular location">
    <subcellularLocation>
        <location evidence="1">Cell membrane</location>
        <topology evidence="1">Multi-pass membrane protein</topology>
    </subcellularLocation>
</comment>
<feature type="transmembrane region" description="Helical" evidence="7">
    <location>
        <begin position="20"/>
        <end position="43"/>
    </location>
</feature>
<accession>A0AAX1N172</accession>
<keyword evidence="4 7" id="KW-0812">Transmembrane</keyword>
<evidence type="ECO:0000256" key="2">
    <source>
        <dbReference type="ARBA" id="ARBA00005236"/>
    </source>
</evidence>
<evidence type="ECO:0000313" key="11">
    <source>
        <dbReference type="Proteomes" id="UP000678679"/>
    </source>
</evidence>
<dbReference type="GO" id="GO:0044874">
    <property type="term" value="P:lipoprotein localization to outer membrane"/>
    <property type="evidence" value="ECO:0007669"/>
    <property type="project" value="TreeGrafter"/>
</dbReference>
<dbReference type="InterPro" id="IPR003838">
    <property type="entry name" value="ABC3_permease_C"/>
</dbReference>
<name>A0AAX1N172_9BACT</name>
<evidence type="ECO:0000256" key="1">
    <source>
        <dbReference type="ARBA" id="ARBA00004651"/>
    </source>
</evidence>
<evidence type="ECO:0000256" key="4">
    <source>
        <dbReference type="ARBA" id="ARBA00022692"/>
    </source>
</evidence>
<dbReference type="Pfam" id="PF02687">
    <property type="entry name" value="FtsX"/>
    <property type="match status" value="1"/>
</dbReference>
<evidence type="ECO:0000256" key="7">
    <source>
        <dbReference type="SAM" id="Phobius"/>
    </source>
</evidence>
<dbReference type="AlphaFoldDB" id="A0AAX1N172"/>
<evidence type="ECO:0000256" key="3">
    <source>
        <dbReference type="ARBA" id="ARBA00022475"/>
    </source>
</evidence>
<dbReference type="PANTHER" id="PTHR30489">
    <property type="entry name" value="LIPOPROTEIN-RELEASING SYSTEM TRANSMEMBRANE PROTEIN LOLE"/>
    <property type="match status" value="1"/>
</dbReference>
<dbReference type="PANTHER" id="PTHR30489:SF0">
    <property type="entry name" value="LIPOPROTEIN-RELEASING SYSTEM TRANSMEMBRANE PROTEIN LOLE"/>
    <property type="match status" value="1"/>
</dbReference>
<keyword evidence="6 7" id="KW-0472">Membrane</keyword>
<keyword evidence="3" id="KW-1003">Cell membrane</keyword>
<sequence>MMITKISWRNVWRNKLRSGILIASIAIGLLGGIFTMAAINGMMESKVEETLVTELANAQIHKKGFEVTNNFSDSIPQFKAILNKLDSDSILKINSPRVVINGMGSSANDSQGLKIIGIDPDKERKVTDIEKFFKEGDYFEGKRKNQIVIGASLAKKLKVKIRSKIVIAYMGPNKEMINTAYRVVGIFSTSSPEFDKSVAFVRNKDIWRNTGEEFIHEIAFASEDGGTFPEKITKRIQSTINEDGLNVQTWKQIAPELATIAESGNTQSYIILGIILFALGFGILNSMTMAIFERSRELGVLMAVGLNRSKVFLMIVLETIYLSMIGAAIGGVLVTVLINYFGEHGLKYAESSMGGFSNILYPNLPLESFIPLFFMVLLTAIVSALPPAFRAIRLNPAEAVRYKG</sequence>
<feature type="domain" description="MacB-like periplasmic core" evidence="9">
    <location>
        <begin position="18"/>
        <end position="202"/>
    </location>
</feature>
<comment type="similarity">
    <text evidence="2">Belongs to the ABC-4 integral membrane protein family. LolC/E subfamily.</text>
</comment>
<reference evidence="10 11" key="1">
    <citation type="submission" date="2021-05" db="EMBL/GenBank/DDBJ databases">
        <title>Comparative genomic studies on the polysaccharide-degrading batcterial strains of the Flammeovirga genus.</title>
        <authorList>
            <person name="Zewei F."/>
            <person name="Zheng Z."/>
            <person name="Yu L."/>
            <person name="Ruyue G."/>
            <person name="Yanhong M."/>
            <person name="Yuanyuan C."/>
            <person name="Jingyan G."/>
            <person name="Wenjun H."/>
        </authorList>
    </citation>
    <scope>NUCLEOTIDE SEQUENCE [LARGE SCALE GENOMIC DNA]</scope>
    <source>
        <strain evidence="10 11">NBRC:100898</strain>
    </source>
</reference>
<evidence type="ECO:0000256" key="6">
    <source>
        <dbReference type="ARBA" id="ARBA00023136"/>
    </source>
</evidence>
<feature type="domain" description="ABC3 transporter permease C-terminal" evidence="8">
    <location>
        <begin position="270"/>
        <end position="396"/>
    </location>
</feature>
<dbReference type="Proteomes" id="UP000678679">
    <property type="component" value="Chromosome 1"/>
</dbReference>
<feature type="transmembrane region" description="Helical" evidence="7">
    <location>
        <begin position="269"/>
        <end position="292"/>
    </location>
</feature>
<evidence type="ECO:0000256" key="5">
    <source>
        <dbReference type="ARBA" id="ARBA00022989"/>
    </source>
</evidence>
<evidence type="ECO:0000259" key="8">
    <source>
        <dbReference type="Pfam" id="PF02687"/>
    </source>
</evidence>
<evidence type="ECO:0000259" key="9">
    <source>
        <dbReference type="Pfam" id="PF12704"/>
    </source>
</evidence>
<gene>
    <name evidence="10" type="ORF">KMW28_16330</name>
</gene>
<dbReference type="KEGG" id="fya:KMW28_16330"/>
<dbReference type="RefSeq" id="WP_169662741.1">
    <property type="nucleotide sequence ID" value="NZ_CP076132.1"/>
</dbReference>
<organism evidence="10 11">
    <name type="scientific">Flammeovirga yaeyamensis</name>
    <dbReference type="NCBI Taxonomy" id="367791"/>
    <lineage>
        <taxon>Bacteria</taxon>
        <taxon>Pseudomonadati</taxon>
        <taxon>Bacteroidota</taxon>
        <taxon>Cytophagia</taxon>
        <taxon>Cytophagales</taxon>
        <taxon>Flammeovirgaceae</taxon>
        <taxon>Flammeovirga</taxon>
    </lineage>
</organism>
<dbReference type="EMBL" id="CP076132">
    <property type="protein sequence ID" value="QWG01212.1"/>
    <property type="molecule type" value="Genomic_DNA"/>
</dbReference>
<keyword evidence="5 7" id="KW-1133">Transmembrane helix</keyword>
<dbReference type="InterPro" id="IPR025857">
    <property type="entry name" value="MacB_PCD"/>
</dbReference>
<keyword evidence="11" id="KW-1185">Reference proteome</keyword>
<feature type="transmembrane region" description="Helical" evidence="7">
    <location>
        <begin position="312"/>
        <end position="341"/>
    </location>
</feature>
<evidence type="ECO:0000313" key="10">
    <source>
        <dbReference type="EMBL" id="QWG01212.1"/>
    </source>
</evidence>